<dbReference type="HAMAP" id="MF_01940">
    <property type="entry name" value="RNA_CPDase"/>
    <property type="match status" value="1"/>
</dbReference>
<sequence length="167" mass="18900">MPRLFVALALPESIEQAIAQWQRTHQPTGTTAVVAKNLHITLRFIGQCSNQQVDDIASALGAIQVPSWHQSIDKIGRFNTPQIGYLCSRHTCSELIALKDAVHLQTSAFGRTPAHPSYIPHVTVFHRLAQRIDWQAPAPLLNWRVRHFSLFESAHGTYQELHRWPTL</sequence>
<feature type="short sequence motif" description="HXTX 1" evidence="2">
    <location>
        <begin position="39"/>
        <end position="42"/>
    </location>
</feature>
<dbReference type="GO" id="GO:0008664">
    <property type="term" value="F:RNA 2',3'-cyclic 3'-phosphodiesterase activity"/>
    <property type="evidence" value="ECO:0007669"/>
    <property type="project" value="UniProtKB-EC"/>
</dbReference>
<dbReference type="Pfam" id="PF02834">
    <property type="entry name" value="LigT_PEase"/>
    <property type="match status" value="1"/>
</dbReference>
<organism evidence="4 5">
    <name type="scientific">Echinimonas agarilytica</name>
    <dbReference type="NCBI Taxonomy" id="1215918"/>
    <lineage>
        <taxon>Bacteria</taxon>
        <taxon>Pseudomonadati</taxon>
        <taxon>Pseudomonadota</taxon>
        <taxon>Gammaproteobacteria</taxon>
        <taxon>Alteromonadales</taxon>
        <taxon>Echinimonadaceae</taxon>
        <taxon>Echinimonas</taxon>
    </lineage>
</organism>
<comment type="caution">
    <text evidence="4">The sequence shown here is derived from an EMBL/GenBank/DDBJ whole genome shotgun (WGS) entry which is preliminary data.</text>
</comment>
<dbReference type="SUPFAM" id="SSF55144">
    <property type="entry name" value="LigT-like"/>
    <property type="match status" value="1"/>
</dbReference>
<dbReference type="InterPro" id="IPR009097">
    <property type="entry name" value="Cyclic_Pdiesterase"/>
</dbReference>
<dbReference type="Proteomes" id="UP001165393">
    <property type="component" value="Unassembled WGS sequence"/>
</dbReference>
<dbReference type="InterPro" id="IPR004175">
    <property type="entry name" value="RNA_CPDase"/>
</dbReference>
<reference evidence="4 5" key="1">
    <citation type="journal article" date="2013" name="Antonie Van Leeuwenhoek">
        <title>Echinimonas agarilytica gen. nov., sp. nov., a new gammaproteobacterium isolated from the sea urchin Strongylocentrotus intermedius.</title>
        <authorList>
            <person name="Nedashkovskaya O.I."/>
            <person name="Stenkova A.M."/>
            <person name="Zhukova N.V."/>
            <person name="Van Trappen S."/>
            <person name="Lee J.S."/>
            <person name="Kim S.B."/>
        </authorList>
    </citation>
    <scope>NUCLEOTIDE SEQUENCE [LARGE SCALE GENOMIC DNA]</scope>
    <source>
        <strain evidence="4 5">KMM 6351</strain>
    </source>
</reference>
<dbReference type="InterPro" id="IPR014051">
    <property type="entry name" value="Phosphoesterase_HXTX"/>
</dbReference>
<dbReference type="PANTHER" id="PTHR35561">
    <property type="entry name" value="RNA 2',3'-CYCLIC PHOSPHODIESTERASE"/>
    <property type="match status" value="1"/>
</dbReference>
<feature type="domain" description="Phosphoesterase HXTX" evidence="3">
    <location>
        <begin position="9"/>
        <end position="79"/>
    </location>
</feature>
<comment type="similarity">
    <text evidence="2">Belongs to the 2H phosphoesterase superfamily. ThpR family.</text>
</comment>
<evidence type="ECO:0000256" key="1">
    <source>
        <dbReference type="ARBA" id="ARBA00022801"/>
    </source>
</evidence>
<feature type="short sequence motif" description="HXTX 2" evidence="2">
    <location>
        <begin position="121"/>
        <end position="124"/>
    </location>
</feature>
<feature type="active site" description="Proton acceptor" evidence="2">
    <location>
        <position position="121"/>
    </location>
</feature>
<feature type="active site" description="Proton donor" evidence="2">
    <location>
        <position position="39"/>
    </location>
</feature>
<dbReference type="EMBL" id="JAMQGP010000001">
    <property type="protein sequence ID" value="MCM2678764.1"/>
    <property type="molecule type" value="Genomic_DNA"/>
</dbReference>
<evidence type="ECO:0000256" key="2">
    <source>
        <dbReference type="HAMAP-Rule" id="MF_01940"/>
    </source>
</evidence>
<comment type="catalytic activity">
    <reaction evidence="2">
        <text>a 3'-end 2',3'-cyclophospho-ribonucleotide-RNA + H2O = a 3'-end 2'-phospho-ribonucleotide-RNA + H(+)</text>
        <dbReference type="Rhea" id="RHEA:11828"/>
        <dbReference type="Rhea" id="RHEA-COMP:10464"/>
        <dbReference type="Rhea" id="RHEA-COMP:17353"/>
        <dbReference type="ChEBI" id="CHEBI:15377"/>
        <dbReference type="ChEBI" id="CHEBI:15378"/>
        <dbReference type="ChEBI" id="CHEBI:83064"/>
        <dbReference type="ChEBI" id="CHEBI:173113"/>
        <dbReference type="EC" id="3.1.4.58"/>
    </reaction>
</comment>
<comment type="function">
    <text evidence="2">Hydrolyzes RNA 2',3'-cyclic phosphodiester to an RNA 2'-phosphomonoester.</text>
</comment>
<dbReference type="Gene3D" id="3.90.1140.10">
    <property type="entry name" value="Cyclic phosphodiesterase"/>
    <property type="match status" value="1"/>
</dbReference>
<protein>
    <recommendedName>
        <fullName evidence="2">RNA 2',3'-cyclic phosphodiesterase</fullName>
        <shortName evidence="2">RNA 2',3'-CPDase</shortName>
        <ecNumber evidence="2">3.1.4.58</ecNumber>
    </recommendedName>
</protein>
<dbReference type="EC" id="3.1.4.58" evidence="2"/>
<evidence type="ECO:0000313" key="4">
    <source>
        <dbReference type="EMBL" id="MCM2678764.1"/>
    </source>
</evidence>
<keyword evidence="5" id="KW-1185">Reference proteome</keyword>
<dbReference type="PANTHER" id="PTHR35561:SF1">
    <property type="entry name" value="RNA 2',3'-CYCLIC PHOSPHODIESTERASE"/>
    <property type="match status" value="1"/>
</dbReference>
<dbReference type="GO" id="GO:0004113">
    <property type="term" value="F:2',3'-cyclic-nucleotide 3'-phosphodiesterase activity"/>
    <property type="evidence" value="ECO:0007669"/>
    <property type="project" value="InterPro"/>
</dbReference>
<dbReference type="AlphaFoldDB" id="A0AA41W4Y1"/>
<name>A0AA41W4Y1_9GAMM</name>
<keyword evidence="1 2" id="KW-0378">Hydrolase</keyword>
<evidence type="ECO:0000313" key="5">
    <source>
        <dbReference type="Proteomes" id="UP001165393"/>
    </source>
</evidence>
<gene>
    <name evidence="4" type="primary">thpR</name>
    <name evidence="4" type="ORF">NAF29_03630</name>
</gene>
<dbReference type="NCBIfam" id="TIGR02258">
    <property type="entry name" value="2_5_ligase"/>
    <property type="match status" value="1"/>
</dbReference>
<proteinExistence type="inferred from homology"/>
<dbReference type="RefSeq" id="WP_251260120.1">
    <property type="nucleotide sequence ID" value="NZ_JAMQGP010000001.1"/>
</dbReference>
<accession>A0AA41W4Y1</accession>
<evidence type="ECO:0000259" key="3">
    <source>
        <dbReference type="Pfam" id="PF02834"/>
    </source>
</evidence>